<evidence type="ECO:0000256" key="6">
    <source>
        <dbReference type="ARBA" id="ARBA00022918"/>
    </source>
</evidence>
<keyword evidence="3" id="KW-0540">Nuclease</keyword>
<evidence type="ECO:0000256" key="2">
    <source>
        <dbReference type="ARBA" id="ARBA00022695"/>
    </source>
</evidence>
<dbReference type="Proteomes" id="UP001151760">
    <property type="component" value="Unassembled WGS sequence"/>
</dbReference>
<dbReference type="SUPFAM" id="SSF56672">
    <property type="entry name" value="DNA/RNA polymerases"/>
    <property type="match status" value="1"/>
</dbReference>
<dbReference type="EMBL" id="BQNB010020770">
    <property type="protein sequence ID" value="GJT99430.1"/>
    <property type="molecule type" value="Genomic_DNA"/>
</dbReference>
<keyword evidence="4" id="KW-0255">Endonuclease</keyword>
<keyword evidence="1" id="KW-0808">Transferase</keyword>
<keyword evidence="5" id="KW-0378">Hydrolase</keyword>
<evidence type="ECO:0000256" key="3">
    <source>
        <dbReference type="ARBA" id="ARBA00022722"/>
    </source>
</evidence>
<dbReference type="CDD" id="cd01647">
    <property type="entry name" value="RT_LTR"/>
    <property type="match status" value="1"/>
</dbReference>
<evidence type="ECO:0000313" key="8">
    <source>
        <dbReference type="EMBL" id="GJT99430.1"/>
    </source>
</evidence>
<protein>
    <submittedName>
        <fullName evidence="8">Ty3-gypsy retrotransposon protein</fullName>
    </submittedName>
</protein>
<dbReference type="Gene3D" id="3.30.70.270">
    <property type="match status" value="2"/>
</dbReference>
<sequence length="536" mass="61167">MTGLIKDMLADGVIQPSQSPYSSPVLLVQKKDGTWRFCVDYRALNAVTIRDRFPIPTVDELLDELHGATIFSKIDLRAGYHQIRVSPDDIHKTAFRTIDGHYEFRVMPFGLSNVPSTFQSAMNDLFRSVLRKFVLVFFDDILVFSKTLEQHYAHLEFVFRTLKENQYHAKVTKCVFGTGSIPFLGHIISANGVDADPEKISAIQAWPTPASFTTLRAFLGLTGYYRRFVQKYAHIASPLTDLLKKPTFTWDQRAAAAFNTLKDAMTQLVTLALPNFNEPFDITTDASGIAIGAVLSQKDRPISFFSKKLCDRMQGNSTYVRELYAITEAIKKWRQYLLGRRFRVFTDHHSLKHLLTQTIQTPEQHKWLTKLLGYDFELHYKPGKENKVADALSRPEPATVLALSTPTATWLNDLRSYYQSNPEGKSFFEQLEHQSPLNSPHTIHNGLVYNQGRLFIPNIPQLRFLILQEFHNSTLGGHAGIEATIRRLASSFYWPDLKKDVKEFVKKCTTCQSIKYPTLHHTSSTVTWENNHLGNC</sequence>
<keyword evidence="2" id="KW-0548">Nucleotidyltransferase</keyword>
<dbReference type="PANTHER" id="PTHR37984:SF5">
    <property type="entry name" value="PROTEIN NYNRIN-LIKE"/>
    <property type="match status" value="1"/>
</dbReference>
<dbReference type="InterPro" id="IPR043128">
    <property type="entry name" value="Rev_trsase/Diguanyl_cyclase"/>
</dbReference>
<gene>
    <name evidence="8" type="ORF">Tco_1109769</name>
</gene>
<evidence type="ECO:0000256" key="5">
    <source>
        <dbReference type="ARBA" id="ARBA00022801"/>
    </source>
</evidence>
<dbReference type="Pfam" id="PF00078">
    <property type="entry name" value="RVT_1"/>
    <property type="match status" value="1"/>
</dbReference>
<accession>A0ABQ5IHE1</accession>
<feature type="domain" description="Reverse transcriptase" evidence="7">
    <location>
        <begin position="9"/>
        <end position="188"/>
    </location>
</feature>
<dbReference type="InterPro" id="IPR041588">
    <property type="entry name" value="Integrase_H2C2"/>
</dbReference>
<comment type="caution">
    <text evidence="8">The sequence shown here is derived from an EMBL/GenBank/DDBJ whole genome shotgun (WGS) entry which is preliminary data.</text>
</comment>
<dbReference type="InterPro" id="IPR041373">
    <property type="entry name" value="RT_RNaseH"/>
</dbReference>
<evidence type="ECO:0000256" key="4">
    <source>
        <dbReference type="ARBA" id="ARBA00022759"/>
    </source>
</evidence>
<keyword evidence="9" id="KW-1185">Reference proteome</keyword>
<dbReference type="InterPro" id="IPR000477">
    <property type="entry name" value="RT_dom"/>
</dbReference>
<dbReference type="InterPro" id="IPR043502">
    <property type="entry name" value="DNA/RNA_pol_sf"/>
</dbReference>
<evidence type="ECO:0000256" key="1">
    <source>
        <dbReference type="ARBA" id="ARBA00022679"/>
    </source>
</evidence>
<dbReference type="InterPro" id="IPR050951">
    <property type="entry name" value="Retrovirus_Pol_polyprotein"/>
</dbReference>
<keyword evidence="6" id="KW-0695">RNA-directed DNA polymerase</keyword>
<organism evidence="8 9">
    <name type="scientific">Tanacetum coccineum</name>
    <dbReference type="NCBI Taxonomy" id="301880"/>
    <lineage>
        <taxon>Eukaryota</taxon>
        <taxon>Viridiplantae</taxon>
        <taxon>Streptophyta</taxon>
        <taxon>Embryophyta</taxon>
        <taxon>Tracheophyta</taxon>
        <taxon>Spermatophyta</taxon>
        <taxon>Magnoliopsida</taxon>
        <taxon>eudicotyledons</taxon>
        <taxon>Gunneridae</taxon>
        <taxon>Pentapetalae</taxon>
        <taxon>asterids</taxon>
        <taxon>campanulids</taxon>
        <taxon>Asterales</taxon>
        <taxon>Asteraceae</taxon>
        <taxon>Asteroideae</taxon>
        <taxon>Anthemideae</taxon>
        <taxon>Anthemidinae</taxon>
        <taxon>Tanacetum</taxon>
    </lineage>
</organism>
<dbReference type="Gene3D" id="1.10.340.70">
    <property type="match status" value="1"/>
</dbReference>
<proteinExistence type="predicted"/>
<reference evidence="8" key="2">
    <citation type="submission" date="2022-01" db="EMBL/GenBank/DDBJ databases">
        <authorList>
            <person name="Yamashiro T."/>
            <person name="Shiraishi A."/>
            <person name="Satake H."/>
            <person name="Nakayama K."/>
        </authorList>
    </citation>
    <scope>NUCLEOTIDE SEQUENCE</scope>
</reference>
<dbReference type="PROSITE" id="PS50878">
    <property type="entry name" value="RT_POL"/>
    <property type="match status" value="1"/>
</dbReference>
<dbReference type="Pfam" id="PF17921">
    <property type="entry name" value="Integrase_H2C2"/>
    <property type="match status" value="1"/>
</dbReference>
<reference evidence="8" key="1">
    <citation type="journal article" date="2022" name="Int. J. Mol. Sci.">
        <title>Draft Genome of Tanacetum Coccineum: Genomic Comparison of Closely Related Tanacetum-Family Plants.</title>
        <authorList>
            <person name="Yamashiro T."/>
            <person name="Shiraishi A."/>
            <person name="Nakayama K."/>
            <person name="Satake H."/>
        </authorList>
    </citation>
    <scope>NUCLEOTIDE SEQUENCE</scope>
</reference>
<dbReference type="Gene3D" id="3.10.10.10">
    <property type="entry name" value="HIV Type 1 Reverse Transcriptase, subunit A, domain 1"/>
    <property type="match status" value="1"/>
</dbReference>
<evidence type="ECO:0000259" key="7">
    <source>
        <dbReference type="PROSITE" id="PS50878"/>
    </source>
</evidence>
<dbReference type="Pfam" id="PF17917">
    <property type="entry name" value="RT_RNaseH"/>
    <property type="match status" value="1"/>
</dbReference>
<name>A0ABQ5IHE1_9ASTR</name>
<evidence type="ECO:0000313" key="9">
    <source>
        <dbReference type="Proteomes" id="UP001151760"/>
    </source>
</evidence>
<dbReference type="PANTHER" id="PTHR37984">
    <property type="entry name" value="PROTEIN CBG26694"/>
    <property type="match status" value="1"/>
</dbReference>
<dbReference type="CDD" id="cd09274">
    <property type="entry name" value="RNase_HI_RT_Ty3"/>
    <property type="match status" value="1"/>
</dbReference>